<gene>
    <name evidence="1" type="ORF">C2R22_07185</name>
</gene>
<name>A0A2I8VHR0_9EURY</name>
<proteinExistence type="predicted"/>
<dbReference type="OrthoDB" id="213717at2157"/>
<dbReference type="AlphaFoldDB" id="A0A2I8VHR0"/>
<keyword evidence="2" id="KW-1185">Reference proteome</keyword>
<dbReference type="Pfam" id="PF24367">
    <property type="entry name" value="DUF7523"/>
    <property type="match status" value="1"/>
</dbReference>
<dbReference type="KEGG" id="srub:C2R22_07185"/>
<accession>A0A2I8VHR0</accession>
<evidence type="ECO:0000313" key="1">
    <source>
        <dbReference type="EMBL" id="AUV81466.1"/>
    </source>
</evidence>
<reference evidence="1 2" key="1">
    <citation type="submission" date="2018-01" db="EMBL/GenBank/DDBJ databases">
        <title>Complete genome sequence of Salinigranum rubrum GX10T, an extremely halophilic archaeon isolated from a marine solar saltern.</title>
        <authorList>
            <person name="Han S."/>
        </authorList>
    </citation>
    <scope>NUCLEOTIDE SEQUENCE [LARGE SCALE GENOMIC DNA]</scope>
    <source>
        <strain evidence="1 2">GX10</strain>
    </source>
</reference>
<dbReference type="EMBL" id="CP026309">
    <property type="protein sequence ID" value="AUV81466.1"/>
    <property type="molecule type" value="Genomic_DNA"/>
</dbReference>
<evidence type="ECO:0000313" key="2">
    <source>
        <dbReference type="Proteomes" id="UP000236584"/>
    </source>
</evidence>
<sequence length="168" mass="17550">MSLASEARDAVRKRPILYDALRTGVVNYRAAADRLDLDGDPEAVATALRRFAAELDPLTTRSVETPVRMQSGVSLVEEEAVDIDPDDLVVAVGGKRVVRGGEMTAIRASGGVDASACRHVLACLETASVVVDSVGAVAGDLVVVVPRRQGATALRVVEDALSSVPTAE</sequence>
<dbReference type="GeneID" id="35591861"/>
<organism evidence="1 2">
    <name type="scientific">Salinigranum rubrum</name>
    <dbReference type="NCBI Taxonomy" id="755307"/>
    <lineage>
        <taxon>Archaea</taxon>
        <taxon>Methanobacteriati</taxon>
        <taxon>Methanobacteriota</taxon>
        <taxon>Stenosarchaea group</taxon>
        <taxon>Halobacteria</taxon>
        <taxon>Halobacteriales</taxon>
        <taxon>Haloferacaceae</taxon>
        <taxon>Salinigranum</taxon>
    </lineage>
</organism>
<dbReference type="InterPro" id="IPR055945">
    <property type="entry name" value="DUF7523"/>
</dbReference>
<protein>
    <submittedName>
        <fullName evidence="1">Uncharacterized protein</fullName>
    </submittedName>
</protein>
<dbReference type="RefSeq" id="WP_103425154.1">
    <property type="nucleotide sequence ID" value="NZ_CP026309.1"/>
</dbReference>
<dbReference type="Proteomes" id="UP000236584">
    <property type="component" value="Chromosome"/>
</dbReference>